<comment type="caution">
    <text evidence="2">The sequence shown here is derived from an EMBL/GenBank/DDBJ whole genome shotgun (WGS) entry which is preliminary data.</text>
</comment>
<keyword evidence="3" id="KW-1185">Reference proteome</keyword>
<reference evidence="2 3" key="1">
    <citation type="submission" date="2015-10" db="EMBL/GenBank/DDBJ databases">
        <authorList>
            <person name="Gilbert D.G."/>
        </authorList>
    </citation>
    <scope>NUCLEOTIDE SEQUENCE [LARGE SCALE GENOMIC DNA]</scope>
    <source>
        <strain evidence="2 3">NRRL B-16712</strain>
    </source>
</reference>
<dbReference type="OrthoDB" id="5523878at2"/>
<evidence type="ECO:0000259" key="1">
    <source>
        <dbReference type="Pfam" id="PF25535"/>
    </source>
</evidence>
<feature type="domain" description="DUF7919" evidence="1">
    <location>
        <begin position="2"/>
        <end position="26"/>
    </location>
</feature>
<dbReference type="AlphaFoldDB" id="A0A101JTW9"/>
<dbReference type="Pfam" id="PF25535">
    <property type="entry name" value="DUF7919"/>
    <property type="match status" value="1"/>
</dbReference>
<dbReference type="EMBL" id="LLZH01000156">
    <property type="protein sequence ID" value="KUL32955.1"/>
    <property type="molecule type" value="Genomic_DNA"/>
</dbReference>
<gene>
    <name evidence="2" type="ORF">ADL15_18200</name>
</gene>
<proteinExistence type="predicted"/>
<sequence length="142" mass="15942">MLYAAPAMVVHYVEQHGYRPPADLLNGLSAAIRPRWDWRAERLCSILLDENADCGWRADAAIDLARWDDPRAHEALRSALIDDELVECAGDDIGRSLAAFTGRAHAGDLDEEDLHPMMRHGIEKALQIDCQVFIRLVPPSRM</sequence>
<name>A0A101JTW9_9ACTN</name>
<evidence type="ECO:0000313" key="2">
    <source>
        <dbReference type="EMBL" id="KUL32955.1"/>
    </source>
</evidence>
<evidence type="ECO:0000313" key="3">
    <source>
        <dbReference type="Proteomes" id="UP000053244"/>
    </source>
</evidence>
<dbReference type="Proteomes" id="UP000053244">
    <property type="component" value="Unassembled WGS sequence"/>
</dbReference>
<dbReference type="RefSeq" id="WP_067692155.1">
    <property type="nucleotide sequence ID" value="NZ_LLZH01000156.1"/>
</dbReference>
<organism evidence="2 3">
    <name type="scientific">Actinoplanes awajinensis subsp. mycoplanecinus</name>
    <dbReference type="NCBI Taxonomy" id="135947"/>
    <lineage>
        <taxon>Bacteria</taxon>
        <taxon>Bacillati</taxon>
        <taxon>Actinomycetota</taxon>
        <taxon>Actinomycetes</taxon>
        <taxon>Micromonosporales</taxon>
        <taxon>Micromonosporaceae</taxon>
        <taxon>Actinoplanes</taxon>
    </lineage>
</organism>
<protein>
    <recommendedName>
        <fullName evidence="1">DUF7919 domain-containing protein</fullName>
    </recommendedName>
</protein>
<accession>A0A101JTW9</accession>
<dbReference type="InterPro" id="IPR057679">
    <property type="entry name" value="DUF7919"/>
</dbReference>